<dbReference type="PANTHER" id="PTHR47683">
    <property type="entry name" value="PSEUDOURIDINE SYNTHASE FAMILY PROTEIN-RELATED"/>
    <property type="match status" value="1"/>
</dbReference>
<comment type="catalytic activity">
    <reaction evidence="1">
        <text>a uridine in RNA = a pseudouridine in RNA</text>
        <dbReference type="Rhea" id="RHEA:48348"/>
        <dbReference type="Rhea" id="RHEA-COMP:12068"/>
        <dbReference type="Rhea" id="RHEA-COMP:12069"/>
        <dbReference type="ChEBI" id="CHEBI:65314"/>
        <dbReference type="ChEBI" id="CHEBI:65315"/>
    </reaction>
</comment>
<dbReference type="SUPFAM" id="SSF55174">
    <property type="entry name" value="Alpha-L RNA-binding motif"/>
    <property type="match status" value="1"/>
</dbReference>
<keyword evidence="14" id="KW-0694">RNA-binding</keyword>
<dbReference type="InterPro" id="IPR042092">
    <property type="entry name" value="PsdUridine_s_RsuA/RluB/E/F_cat"/>
</dbReference>
<dbReference type="InterPro" id="IPR020103">
    <property type="entry name" value="PsdUridine_synth_cat_dom_sf"/>
</dbReference>
<evidence type="ECO:0000256" key="2">
    <source>
        <dbReference type="ARBA" id="ARBA00023235"/>
    </source>
</evidence>
<dbReference type="PROSITE" id="PS50889">
    <property type="entry name" value="S4"/>
    <property type="match status" value="1"/>
</dbReference>
<keyword evidence="16" id="KW-0456">Lyase</keyword>
<dbReference type="Gene3D" id="3.10.290.10">
    <property type="entry name" value="RNA-binding S4 domain"/>
    <property type="match status" value="1"/>
</dbReference>
<evidence type="ECO:0000256" key="4">
    <source>
        <dbReference type="ARBA" id="ARBA00033164"/>
    </source>
</evidence>
<dbReference type="Gene3D" id="3.30.70.1560">
    <property type="entry name" value="Alpha-L RNA-binding motif"/>
    <property type="match status" value="1"/>
</dbReference>
<evidence type="ECO:0000256" key="12">
    <source>
        <dbReference type="ARBA" id="ARBA00042890"/>
    </source>
</evidence>
<dbReference type="GO" id="GO:0160138">
    <property type="term" value="F:23S rRNA pseudouridine(2604) synthase activity"/>
    <property type="evidence" value="ECO:0007669"/>
    <property type="project" value="UniProtKB-EC"/>
</dbReference>
<name>A0A3G9G9H4_9CAUL</name>
<dbReference type="Proteomes" id="UP000278756">
    <property type="component" value="Chromosome 2"/>
</dbReference>
<dbReference type="Pfam" id="PF01479">
    <property type="entry name" value="S4"/>
    <property type="match status" value="1"/>
</dbReference>
<dbReference type="EC" id="5.4.99.21" evidence="7"/>
<dbReference type="EMBL" id="AP018828">
    <property type="protein sequence ID" value="BBF81804.1"/>
    <property type="molecule type" value="Genomic_DNA"/>
</dbReference>
<dbReference type="Gene3D" id="3.30.70.580">
    <property type="entry name" value="Pseudouridine synthase I, catalytic domain, N-terminal subdomain"/>
    <property type="match status" value="1"/>
</dbReference>
<dbReference type="AlphaFoldDB" id="A0A3G9G9H4"/>
<organism evidence="16 17">
    <name type="scientific">Asticcacaulis excentricus</name>
    <dbReference type="NCBI Taxonomy" id="78587"/>
    <lineage>
        <taxon>Bacteria</taxon>
        <taxon>Pseudomonadati</taxon>
        <taxon>Pseudomonadota</taxon>
        <taxon>Alphaproteobacteria</taxon>
        <taxon>Caulobacterales</taxon>
        <taxon>Caulobacteraceae</taxon>
        <taxon>Asticcacaulis</taxon>
    </lineage>
</organism>
<sequence length="255" mass="28478">MSAPFTRIYDGAEPIRLNKWLAQSGVCSRREADAFIADGLVSVEGEVVRDAGRKVEAGQSVSFNPQAQASLDAKLTVVYHKPVGIVSGQPEAGETPAVRMIRRPNHWGQLTQWPNQDSKLAPVGRLDKDSRGLLILSEDGVLAKAIIGPDSELEKDYTVRVRGPIFEAKLKWLRHGLELDGRKLKPAVVEQVGEQTLRFILKEGRNRQIRRMCDMCELRVLDLYRSRIGPVEIGDLPEGQWRLLTPQERAALLRG</sequence>
<dbReference type="SUPFAM" id="SSF55120">
    <property type="entry name" value="Pseudouridine synthase"/>
    <property type="match status" value="1"/>
</dbReference>
<accession>A0A3G9G9H4</accession>
<dbReference type="SMART" id="SM00363">
    <property type="entry name" value="S4"/>
    <property type="match status" value="1"/>
</dbReference>
<dbReference type="GO" id="GO:0016829">
    <property type="term" value="F:lyase activity"/>
    <property type="evidence" value="ECO:0007669"/>
    <property type="project" value="UniProtKB-KW"/>
</dbReference>
<dbReference type="NCBIfam" id="TIGR00093">
    <property type="entry name" value="pseudouridine synthase"/>
    <property type="match status" value="1"/>
</dbReference>
<dbReference type="InterPro" id="IPR036986">
    <property type="entry name" value="S4_RNA-bd_sf"/>
</dbReference>
<evidence type="ECO:0000256" key="7">
    <source>
        <dbReference type="ARBA" id="ARBA00038922"/>
    </source>
</evidence>
<evidence type="ECO:0000256" key="8">
    <source>
        <dbReference type="ARBA" id="ARBA00039989"/>
    </source>
</evidence>
<evidence type="ECO:0000256" key="9">
    <source>
        <dbReference type="ARBA" id="ARBA00041420"/>
    </source>
</evidence>
<keyword evidence="2" id="KW-0413">Isomerase</keyword>
<dbReference type="GO" id="GO:0003723">
    <property type="term" value="F:RNA binding"/>
    <property type="evidence" value="ECO:0007669"/>
    <property type="project" value="UniProtKB-KW"/>
</dbReference>
<evidence type="ECO:0000256" key="13">
    <source>
        <dbReference type="ARBA" id="ARBA00043147"/>
    </source>
</evidence>
<dbReference type="InterPro" id="IPR000748">
    <property type="entry name" value="PsdUridine_synth_RsuA/RluB/E/F"/>
</dbReference>
<reference evidence="17" key="2">
    <citation type="journal article" date="2017" name="Plant Physiol. Biochem.">
        <title>Differential oxidative and antioxidative response of duckweed Lemna minor toward plant growth promoting/inhibiting bacteria.</title>
        <authorList>
            <person name="Ishizawa H."/>
            <person name="Kuroda M."/>
            <person name="Morikawa M."/>
            <person name="Ike M."/>
        </authorList>
    </citation>
    <scope>NUCLEOTIDE SEQUENCE [LARGE SCALE GENOMIC DNA]</scope>
    <source>
        <strain evidence="17">M6</strain>
    </source>
</reference>
<evidence type="ECO:0000256" key="14">
    <source>
        <dbReference type="PROSITE-ProRule" id="PRU00182"/>
    </source>
</evidence>
<dbReference type="Pfam" id="PF00849">
    <property type="entry name" value="PseudoU_synth_2"/>
    <property type="match status" value="1"/>
</dbReference>
<dbReference type="RefSeq" id="WP_126423394.1">
    <property type="nucleotide sequence ID" value="NZ_AP018828.1"/>
</dbReference>
<dbReference type="OrthoDB" id="9807213at2"/>
<evidence type="ECO:0000256" key="3">
    <source>
        <dbReference type="ARBA" id="ARBA00031870"/>
    </source>
</evidence>
<evidence type="ECO:0000256" key="10">
    <source>
        <dbReference type="ARBA" id="ARBA00041697"/>
    </source>
</evidence>
<dbReference type="GO" id="GO:0000455">
    <property type="term" value="P:enzyme-directed rRNA pseudouridine synthesis"/>
    <property type="evidence" value="ECO:0007669"/>
    <property type="project" value="UniProtKB-ARBA"/>
</dbReference>
<dbReference type="PANTHER" id="PTHR47683:SF2">
    <property type="entry name" value="RNA-BINDING S4 DOMAIN-CONTAINING PROTEIN"/>
    <property type="match status" value="1"/>
</dbReference>
<dbReference type="CDD" id="cd00165">
    <property type="entry name" value="S4"/>
    <property type="match status" value="1"/>
</dbReference>
<dbReference type="InterPro" id="IPR020094">
    <property type="entry name" value="TruA/RsuA/RluB/E/F_N"/>
</dbReference>
<comment type="catalytic activity">
    <reaction evidence="6">
        <text>uridine(2604) in 23S rRNA = pseudouridine(2604) in 23S rRNA</text>
        <dbReference type="Rhea" id="RHEA:38875"/>
        <dbReference type="Rhea" id="RHEA-COMP:10093"/>
        <dbReference type="Rhea" id="RHEA-COMP:10094"/>
        <dbReference type="ChEBI" id="CHEBI:65314"/>
        <dbReference type="ChEBI" id="CHEBI:65315"/>
        <dbReference type="EC" id="5.4.99.21"/>
    </reaction>
</comment>
<evidence type="ECO:0000313" key="16">
    <source>
        <dbReference type="EMBL" id="BBF81804.1"/>
    </source>
</evidence>
<evidence type="ECO:0000259" key="15">
    <source>
        <dbReference type="SMART" id="SM00363"/>
    </source>
</evidence>
<evidence type="ECO:0000256" key="5">
    <source>
        <dbReference type="ARBA" id="ARBA00036390"/>
    </source>
</evidence>
<reference evidence="17" key="1">
    <citation type="journal article" date="2017" name="Biotechnol. Biofuels">
        <title>Evaluation of environmental bacterial communities as a factor affecting the growth of duckweed Lemna minor.</title>
        <authorList>
            <person name="Ishizawa H."/>
            <person name="Kuroda M."/>
            <person name="Morikawa M."/>
            <person name="Ike M."/>
        </authorList>
    </citation>
    <scope>NUCLEOTIDE SEQUENCE [LARGE SCALE GENOMIC DNA]</scope>
    <source>
        <strain evidence="17">M6</strain>
    </source>
</reference>
<evidence type="ECO:0000313" key="17">
    <source>
        <dbReference type="Proteomes" id="UP000278756"/>
    </source>
</evidence>
<evidence type="ECO:0000256" key="1">
    <source>
        <dbReference type="ARBA" id="ARBA00000073"/>
    </source>
</evidence>
<evidence type="ECO:0000256" key="6">
    <source>
        <dbReference type="ARBA" id="ARBA00036535"/>
    </source>
</evidence>
<proteinExistence type="predicted"/>
<evidence type="ECO:0000256" key="11">
    <source>
        <dbReference type="ARBA" id="ARBA00042843"/>
    </source>
</evidence>
<dbReference type="InterPro" id="IPR006145">
    <property type="entry name" value="PsdUridine_synth_RsuA/RluA"/>
</dbReference>
<dbReference type="InterPro" id="IPR002942">
    <property type="entry name" value="S4_RNA-bd"/>
</dbReference>
<dbReference type="InterPro" id="IPR050343">
    <property type="entry name" value="RsuA_PseudoU_synthase"/>
</dbReference>
<protein>
    <recommendedName>
        <fullName evidence="8">Dual-specificity RNA pseudouridine synthase RluF</fullName>
        <ecNumber evidence="7">5.4.99.21</ecNumber>
    </recommendedName>
    <alternativeName>
        <fullName evidence="10">23S rRNA pseudouridine(2604) synthase</fullName>
    </alternativeName>
    <alternativeName>
        <fullName evidence="3">RNA pseudouridylate synthase</fullName>
    </alternativeName>
    <alternativeName>
        <fullName evidence="4">RNA-uridine isomerase</fullName>
    </alternativeName>
    <alternativeName>
        <fullName evidence="12">Ribosomal large subunit pseudouridine synthase F</fullName>
    </alternativeName>
    <alternativeName>
        <fullName evidence="11">rRNA pseudouridylate synthase F</fullName>
    </alternativeName>
    <alternativeName>
        <fullName evidence="13">rRNA-uridine isomerase F</fullName>
    </alternativeName>
    <alternativeName>
        <fullName evidence="9">tRNA(Tyr) pseudouridine(35) synthase</fullName>
    </alternativeName>
</protein>
<feature type="domain" description="RNA-binding S4" evidence="15">
    <location>
        <begin position="15"/>
        <end position="72"/>
    </location>
</feature>
<gene>
    <name evidence="16" type="ORF">EM6_2412</name>
</gene>
<comment type="catalytic activity">
    <reaction evidence="5">
        <text>uridine(35) in tRNA(Tyr) = pseudouridine(35) in tRNA(Tyr)</text>
        <dbReference type="Rhea" id="RHEA:60556"/>
        <dbReference type="Rhea" id="RHEA-COMP:15607"/>
        <dbReference type="Rhea" id="RHEA-COMP:15608"/>
        <dbReference type="ChEBI" id="CHEBI:65314"/>
        <dbReference type="ChEBI" id="CHEBI:65315"/>
    </reaction>
</comment>